<dbReference type="Gene3D" id="3.90.20.20">
    <property type="match status" value="1"/>
</dbReference>
<protein>
    <recommendedName>
        <fullName evidence="7">GrpE protein homolog</fullName>
    </recommendedName>
</protein>
<evidence type="ECO:0000256" key="2">
    <source>
        <dbReference type="ARBA" id="ARBA00009054"/>
    </source>
</evidence>
<keyword evidence="5 7" id="KW-0143">Chaperone</keyword>
<dbReference type="GO" id="GO:0042803">
    <property type="term" value="F:protein homodimerization activity"/>
    <property type="evidence" value="ECO:0007669"/>
    <property type="project" value="InterPro"/>
</dbReference>
<dbReference type="InterPro" id="IPR000740">
    <property type="entry name" value="GrpE"/>
</dbReference>
<dbReference type="Gene3D" id="2.30.22.10">
    <property type="entry name" value="Head domain of nucleotide exchange factor GrpE"/>
    <property type="match status" value="1"/>
</dbReference>
<keyword evidence="3" id="KW-0809">Transit peptide</keyword>
<reference evidence="11" key="2">
    <citation type="submission" date="2023-11" db="UniProtKB">
        <authorList>
            <consortium name="WormBaseParasite"/>
        </authorList>
    </citation>
    <scope>IDENTIFICATION</scope>
</reference>
<dbReference type="FunFam" id="2.30.22.10:FF:000002">
    <property type="entry name" value="GrpE protein homolog"/>
    <property type="match status" value="1"/>
</dbReference>
<dbReference type="PRINTS" id="PR00773">
    <property type="entry name" value="GRPEPROTEIN"/>
</dbReference>
<organism evidence="10 11">
    <name type="scientific">Trichobilharzia regenti</name>
    <name type="common">Nasal bird schistosome</name>
    <dbReference type="NCBI Taxonomy" id="157069"/>
    <lineage>
        <taxon>Eukaryota</taxon>
        <taxon>Metazoa</taxon>
        <taxon>Spiralia</taxon>
        <taxon>Lophotrochozoa</taxon>
        <taxon>Platyhelminthes</taxon>
        <taxon>Trematoda</taxon>
        <taxon>Digenea</taxon>
        <taxon>Strigeidida</taxon>
        <taxon>Schistosomatoidea</taxon>
        <taxon>Schistosomatidae</taxon>
        <taxon>Trichobilharzia</taxon>
    </lineage>
</organism>
<dbReference type="PROSITE" id="PS01071">
    <property type="entry name" value="GRPE"/>
    <property type="match status" value="1"/>
</dbReference>
<evidence type="ECO:0000256" key="1">
    <source>
        <dbReference type="ARBA" id="ARBA00004305"/>
    </source>
</evidence>
<evidence type="ECO:0000313" key="10">
    <source>
        <dbReference type="Proteomes" id="UP000050795"/>
    </source>
</evidence>
<dbReference type="SUPFAM" id="SSF51064">
    <property type="entry name" value="Head domain of nucleotide exchange factor GrpE"/>
    <property type="match status" value="1"/>
</dbReference>
<dbReference type="InterPro" id="IPR013805">
    <property type="entry name" value="GrpE_CC"/>
</dbReference>
<evidence type="ECO:0000256" key="4">
    <source>
        <dbReference type="ARBA" id="ARBA00023128"/>
    </source>
</evidence>
<dbReference type="GO" id="GO:0006457">
    <property type="term" value="P:protein folding"/>
    <property type="evidence" value="ECO:0007669"/>
    <property type="project" value="InterPro"/>
</dbReference>
<comment type="function">
    <text evidence="6">Essential component of the PAM complex, a complex required for the translocation of transit peptide-containing proteins from the inner membrane into the mitochondrial matrix in an ATP-dependent manner. Seems to control the nucleotide-dependent binding of mitochondrial HSP70 to substrate proteins.</text>
</comment>
<dbReference type="GO" id="GO:0051087">
    <property type="term" value="F:protein-folding chaperone binding"/>
    <property type="evidence" value="ECO:0007669"/>
    <property type="project" value="InterPro"/>
</dbReference>
<dbReference type="AlphaFoldDB" id="A0AA85ITB1"/>
<accession>A0AA85ITB1</accession>
<dbReference type="GO" id="GO:0030150">
    <property type="term" value="P:protein import into mitochondrial matrix"/>
    <property type="evidence" value="ECO:0007669"/>
    <property type="project" value="TreeGrafter"/>
</dbReference>
<dbReference type="PANTHER" id="PTHR21237:SF23">
    <property type="entry name" value="GRPE PROTEIN HOMOLOG, MITOCHONDRIAL"/>
    <property type="match status" value="1"/>
</dbReference>
<proteinExistence type="inferred from homology"/>
<evidence type="ECO:0000256" key="7">
    <source>
        <dbReference type="RuleBase" id="RU000640"/>
    </source>
</evidence>
<evidence type="ECO:0000256" key="8">
    <source>
        <dbReference type="RuleBase" id="RU004478"/>
    </source>
</evidence>
<dbReference type="CDD" id="cd00446">
    <property type="entry name" value="GrpE"/>
    <property type="match status" value="1"/>
</dbReference>
<sequence length="223" mass="24886">MALRSVAKFSRIANIGSLSLTQFCHPIQSPVQTCFSIRLNSKLSTGNTEESTIPKENDGDNEGLKVEMQQLTEKYSELEDKYKRALAESENMRKRLTKQIDDAKLFGIQNFCKDLLEVADILTTATESSPQDQLEEGVNPSFTNLYNGLKMTEMQLFKVFARHSLVRISPKVGENFDPNLHEAVFQAPVEAGKEKNTVAVVTKVGYTLHGRTLRPAFVGVFGP</sequence>
<dbReference type="PANTHER" id="PTHR21237">
    <property type="entry name" value="GRPE PROTEIN"/>
    <property type="match status" value="1"/>
</dbReference>
<dbReference type="SUPFAM" id="SSF58014">
    <property type="entry name" value="Coiled-coil domain of nucleotide exchange factor GrpE"/>
    <property type="match status" value="1"/>
</dbReference>
<dbReference type="WBParaSite" id="TREG1_102070.1">
    <property type="protein sequence ID" value="TREG1_102070.1"/>
    <property type="gene ID" value="TREG1_102070"/>
</dbReference>
<dbReference type="InterPro" id="IPR009012">
    <property type="entry name" value="GrpE_head"/>
</dbReference>
<reference evidence="10" key="1">
    <citation type="submission" date="2022-06" db="EMBL/GenBank/DDBJ databases">
        <authorList>
            <person name="Berger JAMES D."/>
            <person name="Berger JAMES D."/>
        </authorList>
    </citation>
    <scope>NUCLEOTIDE SEQUENCE [LARGE SCALE GENOMIC DNA]</scope>
</reference>
<dbReference type="GO" id="GO:0051082">
    <property type="term" value="F:unfolded protein binding"/>
    <property type="evidence" value="ECO:0007669"/>
    <property type="project" value="TreeGrafter"/>
</dbReference>
<evidence type="ECO:0000256" key="9">
    <source>
        <dbReference type="SAM" id="Coils"/>
    </source>
</evidence>
<dbReference type="HAMAP" id="MF_01151">
    <property type="entry name" value="GrpE"/>
    <property type="match status" value="1"/>
</dbReference>
<evidence type="ECO:0000256" key="5">
    <source>
        <dbReference type="ARBA" id="ARBA00023186"/>
    </source>
</evidence>
<comment type="subcellular location">
    <subcellularLocation>
        <location evidence="1 7">Mitochondrion matrix</location>
    </subcellularLocation>
</comment>
<comment type="similarity">
    <text evidence="2 8">Belongs to the GrpE family.</text>
</comment>
<evidence type="ECO:0000256" key="6">
    <source>
        <dbReference type="ARBA" id="ARBA00045572"/>
    </source>
</evidence>
<keyword evidence="10" id="KW-1185">Reference proteome</keyword>
<dbReference type="Proteomes" id="UP000050795">
    <property type="component" value="Unassembled WGS sequence"/>
</dbReference>
<keyword evidence="4 7" id="KW-0496">Mitochondrion</keyword>
<dbReference type="GO" id="GO:0000774">
    <property type="term" value="F:adenyl-nucleotide exchange factor activity"/>
    <property type="evidence" value="ECO:0007669"/>
    <property type="project" value="InterPro"/>
</dbReference>
<evidence type="ECO:0000313" key="11">
    <source>
        <dbReference type="WBParaSite" id="TREG1_102070.1"/>
    </source>
</evidence>
<dbReference type="FunFam" id="3.90.20.20:FF:000003">
    <property type="entry name" value="GrpE protein homolog"/>
    <property type="match status" value="1"/>
</dbReference>
<keyword evidence="9" id="KW-0175">Coiled coil</keyword>
<dbReference type="Pfam" id="PF01025">
    <property type="entry name" value="GrpE"/>
    <property type="match status" value="1"/>
</dbReference>
<feature type="coiled-coil region" evidence="9">
    <location>
        <begin position="61"/>
        <end position="99"/>
    </location>
</feature>
<name>A0AA85ITB1_TRIRE</name>
<dbReference type="GO" id="GO:0001405">
    <property type="term" value="C:PAM complex, Tim23 associated import motor"/>
    <property type="evidence" value="ECO:0007669"/>
    <property type="project" value="TreeGrafter"/>
</dbReference>
<evidence type="ECO:0000256" key="3">
    <source>
        <dbReference type="ARBA" id="ARBA00022946"/>
    </source>
</evidence>